<reference evidence="1 2" key="1">
    <citation type="submission" date="2019-09" db="EMBL/GenBank/DDBJ databases">
        <authorList>
            <person name="Depoorter E."/>
        </authorList>
    </citation>
    <scope>NUCLEOTIDE SEQUENCE [LARGE SCALE GENOMIC DNA]</scope>
    <source>
        <strain evidence="1">LMG 30113</strain>
    </source>
</reference>
<dbReference type="AlphaFoldDB" id="A0A6P2K5Y3"/>
<sequence length="232" mass="25523">MAQRPIFIPNPEGPSLVRTVDVEFEWFPGLSVTQKQRSIDALHAAGRQAAGVADILEISSKSRAQLGVALSAFNLGLRAPGRDDTTSVECAFQGSKVFENGGPYTDMLAMSSLDAKRDRRLRDSGRLVAFRFMNEDWPLEPRTAFYDWLFITALMQHPERASRLCAYSAFTDIEFNPARSINCQAYSTALFVALHARGKLTASGLDRNAFLALLAAHPPVDRDADAGQPSLF</sequence>
<organism evidence="1 2">
    <name type="scientific">Burkholderia paludis</name>
    <dbReference type="NCBI Taxonomy" id="1506587"/>
    <lineage>
        <taxon>Bacteria</taxon>
        <taxon>Pseudomonadati</taxon>
        <taxon>Pseudomonadota</taxon>
        <taxon>Betaproteobacteria</taxon>
        <taxon>Burkholderiales</taxon>
        <taxon>Burkholderiaceae</taxon>
        <taxon>Burkholderia</taxon>
        <taxon>Burkholderia cepacia complex</taxon>
    </lineage>
</organism>
<dbReference type="Pfam" id="PF22397">
    <property type="entry name" value="NADAR-DarT1"/>
    <property type="match status" value="1"/>
</dbReference>
<protein>
    <submittedName>
        <fullName evidence="1">Uncharacterized protein</fullName>
    </submittedName>
</protein>
<gene>
    <name evidence="1" type="ORF">BPA30113_02235</name>
</gene>
<dbReference type="RefSeq" id="WP_034197261.1">
    <property type="nucleotide sequence ID" value="NZ_CABVQD010000005.1"/>
</dbReference>
<dbReference type="EMBL" id="CABVQD010000005">
    <property type="protein sequence ID" value="VWB51624.1"/>
    <property type="molecule type" value="Genomic_DNA"/>
</dbReference>
<accession>A0A6P2K5Y3</accession>
<keyword evidence="2" id="KW-1185">Reference proteome</keyword>
<dbReference type="InterPro" id="IPR053913">
    <property type="entry name" value="NADAR-DarT1"/>
</dbReference>
<proteinExistence type="predicted"/>
<evidence type="ECO:0000313" key="2">
    <source>
        <dbReference type="Proteomes" id="UP000494330"/>
    </source>
</evidence>
<dbReference type="Proteomes" id="UP000494330">
    <property type="component" value="Unassembled WGS sequence"/>
</dbReference>
<name>A0A6P2K5Y3_9BURK</name>
<evidence type="ECO:0000313" key="1">
    <source>
        <dbReference type="EMBL" id="VWB51624.1"/>
    </source>
</evidence>